<organism evidence="7">
    <name type="scientific">Aceria tosichella</name>
    <name type="common">wheat curl mite</name>
    <dbReference type="NCBI Taxonomy" id="561515"/>
    <lineage>
        <taxon>Eukaryota</taxon>
        <taxon>Metazoa</taxon>
        <taxon>Ecdysozoa</taxon>
        <taxon>Arthropoda</taxon>
        <taxon>Chelicerata</taxon>
        <taxon>Arachnida</taxon>
        <taxon>Acari</taxon>
        <taxon>Acariformes</taxon>
        <taxon>Trombidiformes</taxon>
        <taxon>Prostigmata</taxon>
        <taxon>Eupodina</taxon>
        <taxon>Eriophyoidea</taxon>
        <taxon>Eriophyidae</taxon>
        <taxon>Eriophyinae</taxon>
        <taxon>Aceriini</taxon>
        <taxon>Aceria</taxon>
    </lineage>
</organism>
<keyword evidence="3" id="KW-0325">Glycoprotein</keyword>
<feature type="domain" description="Carboxylesterase type B" evidence="6">
    <location>
        <begin position="131"/>
        <end position="649"/>
    </location>
</feature>
<feature type="region of interest" description="Disordered" evidence="4">
    <location>
        <begin position="754"/>
        <end position="791"/>
    </location>
</feature>
<evidence type="ECO:0000256" key="1">
    <source>
        <dbReference type="ARBA" id="ARBA00005964"/>
    </source>
</evidence>
<accession>A0A6G1SKN7</accession>
<gene>
    <name evidence="7" type="primary">ACHE</name>
    <name evidence="7" type="ORF">g.10121</name>
</gene>
<evidence type="ECO:0000256" key="2">
    <source>
        <dbReference type="ARBA" id="ARBA00022729"/>
    </source>
</evidence>
<feature type="compositionally biased region" description="Basic and acidic residues" evidence="4">
    <location>
        <begin position="773"/>
        <end position="791"/>
    </location>
</feature>
<dbReference type="InterPro" id="IPR029058">
    <property type="entry name" value="AB_hydrolase_fold"/>
</dbReference>
<evidence type="ECO:0000259" key="6">
    <source>
        <dbReference type="Pfam" id="PF00135"/>
    </source>
</evidence>
<dbReference type="PROSITE" id="PS00941">
    <property type="entry name" value="CARBOXYLESTERASE_B_2"/>
    <property type="match status" value="1"/>
</dbReference>
<protein>
    <submittedName>
        <fullName evidence="7">Acetylcholinesterase</fullName>
    </submittedName>
</protein>
<dbReference type="AlphaFoldDB" id="A0A6G1SKN7"/>
<keyword evidence="5" id="KW-0812">Transmembrane</keyword>
<dbReference type="SUPFAM" id="SSF53474">
    <property type="entry name" value="alpha/beta-Hydrolases"/>
    <property type="match status" value="1"/>
</dbReference>
<feature type="compositionally biased region" description="Polar residues" evidence="4">
    <location>
        <begin position="754"/>
        <end position="771"/>
    </location>
</feature>
<keyword evidence="5" id="KW-0472">Membrane</keyword>
<dbReference type="EMBL" id="GGYP01005702">
    <property type="protein sequence ID" value="MDE50473.1"/>
    <property type="molecule type" value="Transcribed_RNA"/>
</dbReference>
<reference evidence="7" key="1">
    <citation type="submission" date="2018-10" db="EMBL/GenBank/DDBJ databases">
        <title>Transcriptome assembly of Aceria tosichella (Wheat curl mite) Type 2.</title>
        <authorList>
            <person name="Scully E.D."/>
            <person name="Geib S.M."/>
            <person name="Palmer N.A."/>
            <person name="Gupta A.K."/>
            <person name="Sarath G."/>
            <person name="Tatineni S."/>
        </authorList>
    </citation>
    <scope>NUCLEOTIDE SEQUENCE</scope>
    <source>
        <strain evidence="7">LincolnNE</strain>
    </source>
</reference>
<comment type="similarity">
    <text evidence="1">Belongs to the type-B carboxylesterase/lipase family.</text>
</comment>
<dbReference type="PANTHER" id="PTHR43903">
    <property type="entry name" value="NEUROLIGIN"/>
    <property type="match status" value="1"/>
</dbReference>
<proteinExistence type="inferred from homology"/>
<dbReference type="Pfam" id="PF00135">
    <property type="entry name" value="COesterase"/>
    <property type="match status" value="1"/>
</dbReference>
<evidence type="ECO:0000256" key="3">
    <source>
        <dbReference type="ARBA" id="ARBA00023180"/>
    </source>
</evidence>
<dbReference type="InterPro" id="IPR019819">
    <property type="entry name" value="Carboxylesterase_B_CS"/>
</dbReference>
<keyword evidence="2" id="KW-0732">Signal</keyword>
<sequence>MEKLYFIHGLAATRNALDASVSHNHRKGQYYDQQRTAILLFAIFFITHIPTTSNGQFLSSNSLPFPQQQPPQNSPYFYDEPVQVSTRLGNLIGKTVYLFDGPNRSPFERASSQLYAPPNTWQRPSLPNYYRNVSIFLGIPYARPPRREFGLRFQLPQAMGHFGQLAADKYRPACPQPHKYTGQDRGISMTDEDCLYLNIFTPYARPRASRLFPVIMHIHGGKYEHGSGNAFPGHMLAASQEVVVVTFNYRLGVLGYMATADNSSAGNYGLADQVAALQWVRDHIENFNGDPQMITLWGTGSGAASAGLLAISPRSRDLVKRVIAQSGSAMADWALQQNPLFVRNTSIVVGEHFGCFSRDSFSLIKCLESRSFNEFTTVDVESEVGWLTFSPVLDYKTRDRDFAIVPESPEQFFQLAFTRFNDGFAYMSGVTRDEGSAWLLEDEEISLKGFVVDQTLFKRKVWSYIKVFNVTRNQVAFADAIDFMYSPWNDRANLSNFRQGLIDMLSDSWVVAGHDKIVKHMLKKDVPTYAYVLNYTIEGLIQPEPWMGVPHDTEYFLLSGAPFLDAKYFPSIFNLKDARWTEMDRNMSQFFMETYANFAKYGNPTPYSLFNNILWHPVRQDNLQYLSVNTTNFTTVMARDYRLKSAQFWNDYIYTLFEHEPIYWNTVFSPVDMELRAYKASAYAILVLTIILLFISILCSCLYCQARRDRYGDTSIDYMPVPNESGVLMYGPPSKRVNSQTVTKLPLSIQSQYNNPQQTRPMKYHQNQANSDMRPRTPEKIPTMNDKHTLV</sequence>
<feature type="transmembrane region" description="Helical" evidence="5">
    <location>
        <begin position="682"/>
        <end position="704"/>
    </location>
</feature>
<name>A0A6G1SKN7_9ACAR</name>
<dbReference type="InterPro" id="IPR051093">
    <property type="entry name" value="Neuroligin/BSAL"/>
</dbReference>
<evidence type="ECO:0000256" key="4">
    <source>
        <dbReference type="SAM" id="MobiDB-lite"/>
    </source>
</evidence>
<keyword evidence="5" id="KW-1133">Transmembrane helix</keyword>
<dbReference type="Gene3D" id="3.40.50.1820">
    <property type="entry name" value="alpha/beta hydrolase"/>
    <property type="match status" value="1"/>
</dbReference>
<evidence type="ECO:0000313" key="7">
    <source>
        <dbReference type="EMBL" id="MDE50473.1"/>
    </source>
</evidence>
<dbReference type="InterPro" id="IPR002018">
    <property type="entry name" value="CarbesteraseB"/>
</dbReference>
<evidence type="ECO:0000256" key="5">
    <source>
        <dbReference type="SAM" id="Phobius"/>
    </source>
</evidence>